<dbReference type="Pfam" id="PF02678">
    <property type="entry name" value="Pirin"/>
    <property type="match status" value="1"/>
</dbReference>
<dbReference type="Gene3D" id="2.60.120.10">
    <property type="entry name" value="Jelly Rolls"/>
    <property type="match status" value="1"/>
</dbReference>
<dbReference type="GO" id="GO:0046872">
    <property type="term" value="F:metal ion binding"/>
    <property type="evidence" value="ECO:0007669"/>
    <property type="project" value="UniProtKB-KW"/>
</dbReference>
<feature type="binding site" evidence="2">
    <location>
        <position position="62"/>
    </location>
    <ligand>
        <name>Fe cation</name>
        <dbReference type="ChEBI" id="CHEBI:24875"/>
    </ligand>
</feature>
<dbReference type="InterPro" id="IPR003829">
    <property type="entry name" value="Pirin_N_dom"/>
</dbReference>
<reference evidence="5 6" key="1">
    <citation type="submission" date="2016-07" db="EMBL/GenBank/DDBJ databases">
        <title>Genome analysis of Burkholderia fungorum ES3-20.</title>
        <authorList>
            <person name="Xu D."/>
            <person name="Yao R."/>
            <person name="Zheng S."/>
        </authorList>
    </citation>
    <scope>NUCLEOTIDE SEQUENCE [LARGE SCALE GENOMIC DNA]</scope>
    <source>
        <strain evidence="5 6">ES3-20</strain>
    </source>
</reference>
<dbReference type="PANTHER" id="PTHR13903:SF8">
    <property type="entry name" value="PIRIN"/>
    <property type="match status" value="1"/>
</dbReference>
<keyword evidence="2" id="KW-0408">Iron</keyword>
<comment type="similarity">
    <text evidence="1 3">Belongs to the pirin family.</text>
</comment>
<dbReference type="InterPro" id="IPR012093">
    <property type="entry name" value="Pirin"/>
</dbReference>
<accession>A0A3R7IIL2</accession>
<proteinExistence type="inferred from homology"/>
<comment type="cofactor">
    <cofactor evidence="2">
        <name>Fe cation</name>
        <dbReference type="ChEBI" id="CHEBI:24875"/>
    </cofactor>
    <text evidence="2">Binds 1 Fe cation per subunit.</text>
</comment>
<evidence type="ECO:0000313" key="5">
    <source>
        <dbReference type="EMBL" id="RKF34446.1"/>
    </source>
</evidence>
<evidence type="ECO:0000313" key="6">
    <source>
        <dbReference type="Proteomes" id="UP000283709"/>
    </source>
</evidence>
<dbReference type="OrthoDB" id="321327at2"/>
<feature type="binding site" evidence="2">
    <location>
        <position position="60"/>
    </location>
    <ligand>
        <name>Fe cation</name>
        <dbReference type="ChEBI" id="CHEBI:24875"/>
    </ligand>
</feature>
<dbReference type="InterPro" id="IPR014710">
    <property type="entry name" value="RmlC-like_jellyroll"/>
</dbReference>
<keyword evidence="2" id="KW-0479">Metal-binding</keyword>
<dbReference type="AlphaFoldDB" id="A0A3R7IIL2"/>
<dbReference type="Proteomes" id="UP000283709">
    <property type="component" value="Unassembled WGS sequence"/>
</dbReference>
<dbReference type="EMBL" id="MCAS01000052">
    <property type="protein sequence ID" value="RKF34446.1"/>
    <property type="molecule type" value="Genomic_DNA"/>
</dbReference>
<feature type="binding site" evidence="2">
    <location>
        <position position="107"/>
    </location>
    <ligand>
        <name>Fe cation</name>
        <dbReference type="ChEBI" id="CHEBI:24875"/>
    </ligand>
</feature>
<dbReference type="PANTHER" id="PTHR13903">
    <property type="entry name" value="PIRIN-RELATED"/>
    <property type="match status" value="1"/>
</dbReference>
<comment type="caution">
    <text evidence="5">The sequence shown here is derived from an EMBL/GenBank/DDBJ whole genome shotgun (WGS) entry which is preliminary data.</text>
</comment>
<evidence type="ECO:0000256" key="2">
    <source>
        <dbReference type="PIRSR" id="PIRSR006232-1"/>
    </source>
</evidence>
<organism evidence="5 6">
    <name type="scientific">Paraburkholderia fungorum</name>
    <dbReference type="NCBI Taxonomy" id="134537"/>
    <lineage>
        <taxon>Bacteria</taxon>
        <taxon>Pseudomonadati</taxon>
        <taxon>Pseudomonadota</taxon>
        <taxon>Betaproteobacteria</taxon>
        <taxon>Burkholderiales</taxon>
        <taxon>Burkholderiaceae</taxon>
        <taxon>Paraburkholderia</taxon>
    </lineage>
</organism>
<dbReference type="SUPFAM" id="SSF51182">
    <property type="entry name" value="RmlC-like cupins"/>
    <property type="match status" value="1"/>
</dbReference>
<evidence type="ECO:0000259" key="4">
    <source>
        <dbReference type="Pfam" id="PF02678"/>
    </source>
</evidence>
<gene>
    <name evidence="5" type="ORF">BCY88_38265</name>
</gene>
<protein>
    <recommendedName>
        <fullName evidence="4">Pirin N-terminal domain-containing protein</fullName>
    </recommendedName>
</protein>
<dbReference type="InterPro" id="IPR011051">
    <property type="entry name" value="RmlC_Cupin_sf"/>
</dbReference>
<evidence type="ECO:0000256" key="3">
    <source>
        <dbReference type="RuleBase" id="RU003457"/>
    </source>
</evidence>
<name>A0A3R7IIL2_9BURK</name>
<evidence type="ECO:0000256" key="1">
    <source>
        <dbReference type="ARBA" id="ARBA00008416"/>
    </source>
</evidence>
<feature type="binding site" evidence="2">
    <location>
        <position position="109"/>
    </location>
    <ligand>
        <name>Fe cation</name>
        <dbReference type="ChEBI" id="CHEBI:24875"/>
    </ligand>
</feature>
<dbReference type="PIRSF" id="PIRSF006232">
    <property type="entry name" value="Pirin"/>
    <property type="match status" value="1"/>
</dbReference>
<sequence length="256" mass="27674">MGNIMLVKSIQISRPTNGAPFNIGRHFSATSFKQHHFGGLMEPLLMVDEFRMRAPTFGPHPHAGFSAITYLFEDSKNHFLNHDSLGNDRVISPGSLHWLAAGSGVVHDEWPGTGADPEAHGLQFFVNLPAGKRHMKPYAVHLESENVPVHLDSGIRVRIVAGELAGKKSPVQLPQEFSIFDGFMEQGSSIDLPSVPDGAIWLYAMDGNLQVSAAGQPIVLRKGFAISIEAAGGVNTISLTATEQSHFVMMSGAPEE</sequence>
<feature type="domain" description="Pirin N-terminal" evidence="4">
    <location>
        <begin position="20"/>
        <end position="125"/>
    </location>
</feature>